<dbReference type="OMA" id="QYADMER"/>
<evidence type="ECO:0000313" key="2">
    <source>
        <dbReference type="RefSeq" id="XP_016488032.1"/>
    </source>
</evidence>
<proteinExistence type="predicted"/>
<feature type="compositionally biased region" description="Low complexity" evidence="1">
    <location>
        <begin position="48"/>
        <end position="59"/>
    </location>
</feature>
<dbReference type="RefSeq" id="XP_016488032.1">
    <property type="nucleotide sequence ID" value="XM_016632546.1"/>
</dbReference>
<reference evidence="2" key="1">
    <citation type="submission" date="2025-08" db="UniProtKB">
        <authorList>
            <consortium name="RefSeq"/>
        </authorList>
    </citation>
    <scope>IDENTIFICATION</scope>
</reference>
<dbReference type="PaxDb" id="4097-A0A1S4BGQ1"/>
<gene>
    <name evidence="2" type="primary">LOC107808063</name>
</gene>
<protein>
    <submittedName>
        <fullName evidence="2">DNA-directed RNA polymerase II subunit RPB1-like</fullName>
    </submittedName>
</protein>
<feature type="region of interest" description="Disordered" evidence="1">
    <location>
        <begin position="23"/>
        <end position="61"/>
    </location>
</feature>
<accession>A0A1S4BGQ1</accession>
<evidence type="ECO:0000256" key="1">
    <source>
        <dbReference type="SAM" id="MobiDB-lite"/>
    </source>
</evidence>
<organism evidence="2">
    <name type="scientific">Nicotiana tabacum</name>
    <name type="common">Common tobacco</name>
    <dbReference type="NCBI Taxonomy" id="4097"/>
    <lineage>
        <taxon>Eukaryota</taxon>
        <taxon>Viridiplantae</taxon>
        <taxon>Streptophyta</taxon>
        <taxon>Embryophyta</taxon>
        <taxon>Tracheophyta</taxon>
        <taxon>Spermatophyta</taxon>
        <taxon>Magnoliopsida</taxon>
        <taxon>eudicotyledons</taxon>
        <taxon>Gunneridae</taxon>
        <taxon>Pentapetalae</taxon>
        <taxon>asterids</taxon>
        <taxon>lamiids</taxon>
        <taxon>Solanales</taxon>
        <taxon>Solanaceae</taxon>
        <taxon>Nicotianoideae</taxon>
        <taxon>Nicotianeae</taxon>
        <taxon>Nicotiana</taxon>
    </lineage>
</organism>
<sequence>MESLREEVQHIGELAHLAVTTLPQPPRFPSLDSVPDHFPSTSRQNNETPTSTPTTQVIPPVTPANPPNPPIHTPYIPQYTQTSQNPSITTNAITPPRDRVIFTTNQHIPVAHAATHERYIPPVYAISEPTFTTPVTVKVSYEIDQYADMEREAKRKEKESVPELLQMLRRQMKSVQIA</sequence>
<dbReference type="KEGG" id="nta:107808063"/>
<dbReference type="OrthoDB" id="1319032at2759"/>
<dbReference type="AlphaFoldDB" id="A0A1S4BGQ1"/>
<name>A0A1S4BGQ1_TOBAC</name>